<feature type="region of interest" description="Disordered" evidence="1">
    <location>
        <begin position="1"/>
        <end position="45"/>
    </location>
</feature>
<dbReference type="AlphaFoldDB" id="A0A3S0Z3K8"/>
<feature type="compositionally biased region" description="Basic and acidic residues" evidence="1">
    <location>
        <begin position="64"/>
        <end position="80"/>
    </location>
</feature>
<accession>A0A3S0Z3K8</accession>
<feature type="compositionally biased region" description="Acidic residues" evidence="1">
    <location>
        <begin position="24"/>
        <end position="38"/>
    </location>
</feature>
<feature type="region of interest" description="Disordered" evidence="1">
    <location>
        <begin position="164"/>
        <end position="211"/>
    </location>
</feature>
<feature type="region of interest" description="Disordered" evidence="1">
    <location>
        <begin position="59"/>
        <end position="131"/>
    </location>
</feature>
<dbReference type="OrthoDB" id="10589136at2759"/>
<protein>
    <submittedName>
        <fullName evidence="2">Uncharacterized protein</fullName>
    </submittedName>
</protein>
<keyword evidence="3" id="KW-1185">Reference proteome</keyword>
<proteinExistence type="predicted"/>
<sequence>MKKMVQGIPEKLKKRYNSVPAKDVEDDEDDFSDFDVDDPYMNADEIKKTKPDEIVYANATAIRENQEEKKKNEGRLKNDDGLVYVSVDFPNSNLKPAQKPKNNNNNNNSGGTGSSEKKPAPSIVSQPQEDMVEYTQIDFSKTKTPPKNGIHQEVAAEVNPTLKEEEEVTAESDHDDVSAADGGADVEVVDGGPDRFGTGVAVPESTFGTAV</sequence>
<dbReference type="Proteomes" id="UP000271974">
    <property type="component" value="Unassembled WGS sequence"/>
</dbReference>
<evidence type="ECO:0000313" key="3">
    <source>
        <dbReference type="Proteomes" id="UP000271974"/>
    </source>
</evidence>
<evidence type="ECO:0000256" key="1">
    <source>
        <dbReference type="SAM" id="MobiDB-lite"/>
    </source>
</evidence>
<comment type="caution">
    <text evidence="2">The sequence shown here is derived from an EMBL/GenBank/DDBJ whole genome shotgun (WGS) entry which is preliminary data.</text>
</comment>
<gene>
    <name evidence="2" type="ORF">EGW08_023677</name>
</gene>
<organism evidence="2 3">
    <name type="scientific">Elysia chlorotica</name>
    <name type="common">Eastern emerald elysia</name>
    <name type="synonym">Sea slug</name>
    <dbReference type="NCBI Taxonomy" id="188477"/>
    <lineage>
        <taxon>Eukaryota</taxon>
        <taxon>Metazoa</taxon>
        <taxon>Spiralia</taxon>
        <taxon>Lophotrochozoa</taxon>
        <taxon>Mollusca</taxon>
        <taxon>Gastropoda</taxon>
        <taxon>Heterobranchia</taxon>
        <taxon>Euthyneura</taxon>
        <taxon>Panpulmonata</taxon>
        <taxon>Sacoglossa</taxon>
        <taxon>Placobranchoidea</taxon>
        <taxon>Plakobranchidae</taxon>
        <taxon>Elysia</taxon>
    </lineage>
</organism>
<evidence type="ECO:0000313" key="2">
    <source>
        <dbReference type="EMBL" id="RUS68561.1"/>
    </source>
</evidence>
<feature type="compositionally biased region" description="Low complexity" evidence="1">
    <location>
        <begin position="179"/>
        <end position="191"/>
    </location>
</feature>
<dbReference type="EMBL" id="RQTK01002328">
    <property type="protein sequence ID" value="RUS68561.1"/>
    <property type="molecule type" value="Genomic_DNA"/>
</dbReference>
<reference evidence="2 3" key="1">
    <citation type="submission" date="2019-01" db="EMBL/GenBank/DDBJ databases">
        <title>A draft genome assembly of the solar-powered sea slug Elysia chlorotica.</title>
        <authorList>
            <person name="Cai H."/>
            <person name="Li Q."/>
            <person name="Fang X."/>
            <person name="Li J."/>
            <person name="Curtis N.E."/>
            <person name="Altenburger A."/>
            <person name="Shibata T."/>
            <person name="Feng M."/>
            <person name="Maeda T."/>
            <person name="Schwartz J.A."/>
            <person name="Shigenobu S."/>
            <person name="Lundholm N."/>
            <person name="Nishiyama T."/>
            <person name="Yang H."/>
            <person name="Hasebe M."/>
            <person name="Li S."/>
            <person name="Pierce S.K."/>
            <person name="Wang J."/>
        </authorList>
    </citation>
    <scope>NUCLEOTIDE SEQUENCE [LARGE SCALE GENOMIC DNA]</scope>
    <source>
        <strain evidence="2">EC2010</strain>
        <tissue evidence="2">Whole organism of an adult</tissue>
    </source>
</reference>
<name>A0A3S0Z3K8_ELYCH</name>